<evidence type="ECO:0000313" key="3">
    <source>
        <dbReference type="Proteomes" id="UP001500368"/>
    </source>
</evidence>
<proteinExistence type="predicted"/>
<feature type="transmembrane region" description="Helical" evidence="1">
    <location>
        <begin position="85"/>
        <end position="103"/>
    </location>
</feature>
<evidence type="ECO:0000313" key="2">
    <source>
        <dbReference type="EMBL" id="GAA4923553.1"/>
    </source>
</evidence>
<feature type="transmembrane region" description="Helical" evidence="1">
    <location>
        <begin position="12"/>
        <end position="31"/>
    </location>
</feature>
<protein>
    <submittedName>
        <fullName evidence="2">Uncharacterized protein</fullName>
    </submittedName>
</protein>
<reference evidence="3" key="1">
    <citation type="journal article" date="2019" name="Int. J. Syst. Evol. Microbiol.">
        <title>The Global Catalogue of Microorganisms (GCM) 10K type strain sequencing project: providing services to taxonomists for standard genome sequencing and annotation.</title>
        <authorList>
            <consortium name="The Broad Institute Genomics Platform"/>
            <consortium name="The Broad Institute Genome Sequencing Center for Infectious Disease"/>
            <person name="Wu L."/>
            <person name="Ma J."/>
        </authorList>
    </citation>
    <scope>NUCLEOTIDE SEQUENCE [LARGE SCALE GENOMIC DNA]</scope>
    <source>
        <strain evidence="3">JCM 19129</strain>
    </source>
</reference>
<keyword evidence="1" id="KW-1133">Transmembrane helix</keyword>
<comment type="caution">
    <text evidence="2">The sequence shown here is derived from an EMBL/GenBank/DDBJ whole genome shotgun (WGS) entry which is preliminary data.</text>
</comment>
<name>A0ABP9G060_9MICC</name>
<accession>A0ABP9G060</accession>
<feature type="transmembrane region" description="Helical" evidence="1">
    <location>
        <begin position="109"/>
        <end position="127"/>
    </location>
</feature>
<dbReference type="EMBL" id="BAABLW010000007">
    <property type="protein sequence ID" value="GAA4923553.1"/>
    <property type="molecule type" value="Genomic_DNA"/>
</dbReference>
<feature type="transmembrane region" description="Helical" evidence="1">
    <location>
        <begin position="51"/>
        <end position="73"/>
    </location>
</feature>
<organism evidence="2 3">
    <name type="scientific">Nesterenkonia rhizosphaerae</name>
    <dbReference type="NCBI Taxonomy" id="1348272"/>
    <lineage>
        <taxon>Bacteria</taxon>
        <taxon>Bacillati</taxon>
        <taxon>Actinomycetota</taxon>
        <taxon>Actinomycetes</taxon>
        <taxon>Micrococcales</taxon>
        <taxon>Micrococcaceae</taxon>
        <taxon>Nesterenkonia</taxon>
    </lineage>
</organism>
<gene>
    <name evidence="2" type="ORF">GCM10025790_20860</name>
</gene>
<keyword evidence="1" id="KW-0812">Transmembrane</keyword>
<keyword evidence="1" id="KW-0472">Membrane</keyword>
<dbReference type="Proteomes" id="UP001500368">
    <property type="component" value="Unassembled WGS sequence"/>
</dbReference>
<evidence type="ECO:0000256" key="1">
    <source>
        <dbReference type="SAM" id="Phobius"/>
    </source>
</evidence>
<sequence>MKKPILWVWGRIAHPKIVTIATLATYAWLLYGWVPGLINPPSSLEGMAGTLSMYIIGGMVVLGAGLGIPVALVGQNRVERWTVKAIIAGIAMYVVVIHLLHFGGPGNRLPQAGTIGALLGPLALRLIHVYKRPIASGEEVIAGRGVPVASDLHADNT</sequence>
<keyword evidence="3" id="KW-1185">Reference proteome</keyword>
<dbReference type="RefSeq" id="WP_345477945.1">
    <property type="nucleotide sequence ID" value="NZ_BAABLW010000007.1"/>
</dbReference>